<dbReference type="Proteomes" id="UP000236520">
    <property type="component" value="Unassembled WGS sequence"/>
</dbReference>
<keyword evidence="2" id="KW-1185">Reference proteome</keyword>
<dbReference type="EMBL" id="LJIW01000001">
    <property type="protein sequence ID" value="PNG97010.1"/>
    <property type="molecule type" value="Genomic_DNA"/>
</dbReference>
<dbReference type="AlphaFoldDB" id="A0A2J7Z9Q6"/>
<dbReference type="RefSeq" id="WP_180990626.1">
    <property type="nucleotide sequence ID" value="NZ_JBEOTK010000015.1"/>
</dbReference>
<name>A0A2J7Z9Q6_STRMQ</name>
<organism evidence="1 2">
    <name type="scientific">Streptomyces malaysiensis</name>
    <dbReference type="NCBI Taxonomy" id="92644"/>
    <lineage>
        <taxon>Bacteria</taxon>
        <taxon>Bacillati</taxon>
        <taxon>Actinomycetota</taxon>
        <taxon>Actinomycetes</taxon>
        <taxon>Kitasatosporales</taxon>
        <taxon>Streptomycetaceae</taxon>
        <taxon>Streptomyces</taxon>
        <taxon>Streptomyces violaceusniger group</taxon>
    </lineage>
</organism>
<accession>A0A2J7Z9Q6</accession>
<evidence type="ECO:0000313" key="1">
    <source>
        <dbReference type="EMBL" id="PNG97010.1"/>
    </source>
</evidence>
<reference evidence="1 2" key="1">
    <citation type="submission" date="2015-09" db="EMBL/GenBank/DDBJ databases">
        <title>Genome sequence, genome mining and natural product profiling of a biocontrol bacterium Streptomyces malaysiensis F913.</title>
        <authorList>
            <person name="Xu Y."/>
            <person name="Wei J."/>
            <person name="Xie J."/>
            <person name="Li T."/>
            <person name="Zhou Z."/>
        </authorList>
    </citation>
    <scope>NUCLEOTIDE SEQUENCE [LARGE SCALE GENOMIC DNA]</scope>
    <source>
        <strain evidence="1 2">F913</strain>
    </source>
</reference>
<evidence type="ECO:0000313" key="2">
    <source>
        <dbReference type="Proteomes" id="UP000236520"/>
    </source>
</evidence>
<protein>
    <recommendedName>
        <fullName evidence="3">DUF3970 domain-containing protein</fullName>
    </recommendedName>
</protein>
<evidence type="ECO:0008006" key="3">
    <source>
        <dbReference type="Google" id="ProtNLM"/>
    </source>
</evidence>
<sequence>MKIRVMATEEEAAEVVNRLRQVLTVVEVSGPYRNRRGDSDLVRVYVEVRL</sequence>
<comment type="caution">
    <text evidence="1">The sequence shown here is derived from an EMBL/GenBank/DDBJ whole genome shotgun (WGS) entry which is preliminary data.</text>
</comment>
<proteinExistence type="predicted"/>
<gene>
    <name evidence="1" type="ORF">SMF913_13035</name>
</gene>